<dbReference type="InterPro" id="IPR017871">
    <property type="entry name" value="ABC_transporter-like_CS"/>
</dbReference>
<dbReference type="PANTHER" id="PTHR42711:SF5">
    <property type="entry name" value="ABC TRANSPORTER ATP-BINDING PROTEIN NATA"/>
    <property type="match status" value="1"/>
</dbReference>
<keyword evidence="3" id="KW-0547">Nucleotide-binding</keyword>
<gene>
    <name evidence="6" type="primary">yadG</name>
    <name evidence="6" type="ORF">SPTER_02380</name>
</gene>
<evidence type="ECO:0000259" key="5">
    <source>
        <dbReference type="PROSITE" id="PS50893"/>
    </source>
</evidence>
<dbReference type="InterPro" id="IPR027417">
    <property type="entry name" value="P-loop_NTPase"/>
</dbReference>
<organism evidence="6 7">
    <name type="scientific">Sporomusa termitida</name>
    <dbReference type="NCBI Taxonomy" id="2377"/>
    <lineage>
        <taxon>Bacteria</taxon>
        <taxon>Bacillati</taxon>
        <taxon>Bacillota</taxon>
        <taxon>Negativicutes</taxon>
        <taxon>Selenomonadales</taxon>
        <taxon>Sporomusaceae</taxon>
        <taxon>Sporomusa</taxon>
    </lineage>
</organism>
<dbReference type="PROSITE" id="PS50893">
    <property type="entry name" value="ABC_TRANSPORTER_2"/>
    <property type="match status" value="1"/>
</dbReference>
<name>A0A517DNW7_9FIRM</name>
<evidence type="ECO:0000256" key="4">
    <source>
        <dbReference type="ARBA" id="ARBA00022840"/>
    </source>
</evidence>
<dbReference type="GO" id="GO:0016887">
    <property type="term" value="F:ATP hydrolysis activity"/>
    <property type="evidence" value="ECO:0007669"/>
    <property type="project" value="InterPro"/>
</dbReference>
<dbReference type="AlphaFoldDB" id="A0A517DNW7"/>
<dbReference type="PROSITE" id="PS00211">
    <property type="entry name" value="ABC_TRANSPORTER_1"/>
    <property type="match status" value="1"/>
</dbReference>
<dbReference type="SUPFAM" id="SSF52540">
    <property type="entry name" value="P-loop containing nucleoside triphosphate hydrolases"/>
    <property type="match status" value="1"/>
</dbReference>
<feature type="domain" description="ABC transporter" evidence="5">
    <location>
        <begin position="18"/>
        <end position="246"/>
    </location>
</feature>
<proteinExistence type="inferred from homology"/>
<dbReference type="InterPro" id="IPR003593">
    <property type="entry name" value="AAA+_ATPase"/>
</dbReference>
<dbReference type="Proteomes" id="UP000320776">
    <property type="component" value="Chromosome"/>
</dbReference>
<comment type="similarity">
    <text evidence="1">Belongs to the ABC transporter superfamily.</text>
</comment>
<protein>
    <submittedName>
        <fullName evidence="6">Putative ABC transporter ATP-binding protein YadG</fullName>
    </submittedName>
</protein>
<evidence type="ECO:0000256" key="3">
    <source>
        <dbReference type="ARBA" id="ARBA00022741"/>
    </source>
</evidence>
<keyword evidence="4 6" id="KW-0067">ATP-binding</keyword>
<evidence type="ECO:0000256" key="1">
    <source>
        <dbReference type="ARBA" id="ARBA00005417"/>
    </source>
</evidence>
<dbReference type="Gene3D" id="3.40.50.300">
    <property type="entry name" value="P-loop containing nucleotide triphosphate hydrolases"/>
    <property type="match status" value="1"/>
</dbReference>
<evidence type="ECO:0000313" key="6">
    <source>
        <dbReference type="EMBL" id="QDR78987.1"/>
    </source>
</evidence>
<dbReference type="SMART" id="SM00382">
    <property type="entry name" value="AAA"/>
    <property type="match status" value="1"/>
</dbReference>
<dbReference type="GO" id="GO:0005524">
    <property type="term" value="F:ATP binding"/>
    <property type="evidence" value="ECO:0007669"/>
    <property type="project" value="UniProtKB-KW"/>
</dbReference>
<keyword evidence="7" id="KW-1185">Reference proteome</keyword>
<dbReference type="KEGG" id="sted:SPTER_02380"/>
<dbReference type="InterPro" id="IPR050763">
    <property type="entry name" value="ABC_transporter_ATP-binding"/>
</dbReference>
<dbReference type="Pfam" id="PF00005">
    <property type="entry name" value="ABC_tran"/>
    <property type="match status" value="1"/>
</dbReference>
<sequence>MSVCPMIPAWPREPDAALSLHCLCKTYDRQQVLSDISLAVAPGEVFGLLGPNGAGKTTLMKLIAGLSRPDSGRLTIFGRDGGRGRQSIKHMLALVAQDNNLEREFTVQEALLTYACLYGVASPRQRVAEIVQEFDLTAMLAKRVAVLSGGMARRLLIARALLPAPRLVLLDEPTVGLDPDVRQDIWAVIRRLAAAGTTVFMTTHYMEEAEQLCRRVALLKAGRVVAAGTPAALALLADTGEPPSLEAAFLRLVREAGV</sequence>
<dbReference type="CDD" id="cd03230">
    <property type="entry name" value="ABC_DR_subfamily_A"/>
    <property type="match status" value="1"/>
</dbReference>
<reference evidence="6 7" key="1">
    <citation type="submission" date="2019-02" db="EMBL/GenBank/DDBJ databases">
        <title>Closed genome of Sporomusa termitida DSM 4440.</title>
        <authorList>
            <person name="Poehlein A."/>
            <person name="Daniel R."/>
        </authorList>
    </citation>
    <scope>NUCLEOTIDE SEQUENCE [LARGE SCALE GENOMIC DNA]</scope>
    <source>
        <strain evidence="6 7">DSM 4440</strain>
    </source>
</reference>
<dbReference type="EMBL" id="CP036259">
    <property type="protein sequence ID" value="QDR78987.1"/>
    <property type="molecule type" value="Genomic_DNA"/>
</dbReference>
<dbReference type="PANTHER" id="PTHR42711">
    <property type="entry name" value="ABC TRANSPORTER ATP-BINDING PROTEIN"/>
    <property type="match status" value="1"/>
</dbReference>
<evidence type="ECO:0000256" key="2">
    <source>
        <dbReference type="ARBA" id="ARBA00022448"/>
    </source>
</evidence>
<accession>A0A517DNW7</accession>
<keyword evidence="2" id="KW-0813">Transport</keyword>
<dbReference type="InterPro" id="IPR003439">
    <property type="entry name" value="ABC_transporter-like_ATP-bd"/>
</dbReference>
<evidence type="ECO:0000313" key="7">
    <source>
        <dbReference type="Proteomes" id="UP000320776"/>
    </source>
</evidence>